<accession>A0A087BTC5</accession>
<feature type="region of interest" description="Disordered" evidence="1">
    <location>
        <begin position="1"/>
        <end position="86"/>
    </location>
</feature>
<proteinExistence type="predicted"/>
<protein>
    <submittedName>
        <fullName evidence="2">Uncharacterized protein</fullName>
    </submittedName>
</protein>
<dbReference type="AlphaFoldDB" id="A0A087BTC5"/>
<keyword evidence="3" id="KW-1185">Reference proteome</keyword>
<feature type="compositionally biased region" description="Basic and acidic residues" evidence="1">
    <location>
        <begin position="49"/>
        <end position="70"/>
    </location>
</feature>
<feature type="compositionally biased region" description="Low complexity" evidence="1">
    <location>
        <begin position="13"/>
        <end position="24"/>
    </location>
</feature>
<dbReference type="Proteomes" id="UP000029014">
    <property type="component" value="Unassembled WGS sequence"/>
</dbReference>
<evidence type="ECO:0000256" key="1">
    <source>
        <dbReference type="SAM" id="MobiDB-lite"/>
    </source>
</evidence>
<evidence type="ECO:0000313" key="2">
    <source>
        <dbReference type="EMBL" id="KFI74275.1"/>
    </source>
</evidence>
<evidence type="ECO:0000313" key="3">
    <source>
        <dbReference type="Proteomes" id="UP000029014"/>
    </source>
</evidence>
<sequence length="86" mass="9235">MRSRTGGRDGESRTGAATATSTTSGRDRSDPTHNDPTRNALPRNVPGRRTPEQKENPAGETAGLEKREEGFSYGVRSGNLVSGFRC</sequence>
<dbReference type="STRING" id="1693.BMIN_1176"/>
<reference evidence="2 3" key="1">
    <citation type="submission" date="2014-03" db="EMBL/GenBank/DDBJ databases">
        <title>Genomics of Bifidobacteria.</title>
        <authorList>
            <person name="Ventura M."/>
            <person name="Milani C."/>
            <person name="Lugli G.A."/>
        </authorList>
    </citation>
    <scope>NUCLEOTIDE SEQUENCE [LARGE SCALE GENOMIC DNA]</scope>
    <source>
        <strain evidence="2 3">LMG 11592</strain>
    </source>
</reference>
<name>A0A087BTC5_9BIFI</name>
<comment type="caution">
    <text evidence="2">The sequence shown here is derived from an EMBL/GenBank/DDBJ whole genome shotgun (WGS) entry which is preliminary data.</text>
</comment>
<gene>
    <name evidence="2" type="ORF">BMIN_1176</name>
</gene>
<feature type="compositionally biased region" description="Basic and acidic residues" evidence="1">
    <location>
        <begin position="1"/>
        <end position="12"/>
    </location>
</feature>
<organism evidence="2 3">
    <name type="scientific">Bifidobacterium minimum</name>
    <dbReference type="NCBI Taxonomy" id="1693"/>
    <lineage>
        <taxon>Bacteria</taxon>
        <taxon>Bacillati</taxon>
        <taxon>Actinomycetota</taxon>
        <taxon>Actinomycetes</taxon>
        <taxon>Bifidobacteriales</taxon>
        <taxon>Bifidobacteriaceae</taxon>
        <taxon>Bifidobacterium</taxon>
    </lineage>
</organism>
<feature type="compositionally biased region" description="Basic and acidic residues" evidence="1">
    <location>
        <begin position="25"/>
        <end position="36"/>
    </location>
</feature>
<dbReference type="EMBL" id="JGZD01000001">
    <property type="protein sequence ID" value="KFI74275.1"/>
    <property type="molecule type" value="Genomic_DNA"/>
</dbReference>